<comment type="function">
    <text evidence="6">Component of the sequence-specific heterotrimeric transcription factor (NF-Y) which specifically recognizes a 5'-CCAAT-3' box motif found in the promoters of its target genes.</text>
</comment>
<dbReference type="GO" id="GO:0003677">
    <property type="term" value="F:DNA binding"/>
    <property type="evidence" value="ECO:0007669"/>
    <property type="project" value="UniProtKB-KW"/>
</dbReference>
<dbReference type="EMBL" id="HBHI01024091">
    <property type="protein sequence ID" value="CAD9690602.1"/>
    <property type="molecule type" value="Transcribed_RNA"/>
</dbReference>
<comment type="subunit">
    <text evidence="6">Heterotrimer.</text>
</comment>
<dbReference type="SMART" id="SM00521">
    <property type="entry name" value="CBF"/>
    <property type="match status" value="1"/>
</dbReference>
<dbReference type="AlphaFoldDB" id="A0A7S2S6M6"/>
<evidence type="ECO:0000256" key="6">
    <source>
        <dbReference type="RuleBase" id="RU367155"/>
    </source>
</evidence>
<feature type="region of interest" description="Disordered" evidence="7">
    <location>
        <begin position="253"/>
        <end position="315"/>
    </location>
</feature>
<dbReference type="Gene3D" id="6.10.250.2430">
    <property type="match status" value="1"/>
</dbReference>
<feature type="compositionally biased region" description="Basic and acidic residues" evidence="7">
    <location>
        <begin position="253"/>
        <end position="266"/>
    </location>
</feature>
<feature type="compositionally biased region" description="Basic residues" evidence="7">
    <location>
        <begin position="297"/>
        <end position="307"/>
    </location>
</feature>
<evidence type="ECO:0000313" key="8">
    <source>
        <dbReference type="EMBL" id="CAD9690602.1"/>
    </source>
</evidence>
<comment type="subcellular location">
    <subcellularLocation>
        <location evidence="1 6">Nucleus</location>
    </subcellularLocation>
</comment>
<evidence type="ECO:0000256" key="1">
    <source>
        <dbReference type="ARBA" id="ARBA00004123"/>
    </source>
</evidence>
<keyword evidence="3 6" id="KW-0238">DNA-binding</keyword>
<feature type="compositionally biased region" description="Polar residues" evidence="7">
    <location>
        <begin position="272"/>
        <end position="288"/>
    </location>
</feature>
<proteinExistence type="inferred from homology"/>
<keyword evidence="4 6" id="KW-0804">Transcription</keyword>
<name>A0A7S2S6M6_9STRA</name>
<dbReference type="PROSITE" id="PS51152">
    <property type="entry name" value="NFYA_HAP2_2"/>
    <property type="match status" value="1"/>
</dbReference>
<gene>
    <name evidence="8" type="ORF">EANT1437_LOCUS12363</name>
</gene>
<evidence type="ECO:0000256" key="5">
    <source>
        <dbReference type="ARBA" id="ARBA00023242"/>
    </source>
</evidence>
<evidence type="ECO:0000256" key="7">
    <source>
        <dbReference type="SAM" id="MobiDB-lite"/>
    </source>
</evidence>
<keyword evidence="5 6" id="KW-0539">Nucleus</keyword>
<dbReference type="GO" id="GO:0003700">
    <property type="term" value="F:DNA-binding transcription factor activity"/>
    <property type="evidence" value="ECO:0007669"/>
    <property type="project" value="UniProtKB-UniRule"/>
</dbReference>
<comment type="similarity">
    <text evidence="6">Belongs to the NFYA/HAP2 subunit family.</text>
</comment>
<reference evidence="8" key="1">
    <citation type="submission" date="2021-01" db="EMBL/GenBank/DDBJ databases">
        <authorList>
            <person name="Corre E."/>
            <person name="Pelletier E."/>
            <person name="Niang G."/>
            <person name="Scheremetjew M."/>
            <person name="Finn R."/>
            <person name="Kale V."/>
            <person name="Holt S."/>
            <person name="Cochrane G."/>
            <person name="Meng A."/>
            <person name="Brown T."/>
            <person name="Cohen L."/>
        </authorList>
    </citation>
    <scope>NUCLEOTIDE SEQUENCE</scope>
    <source>
        <strain evidence="8">CCMP1452</strain>
    </source>
</reference>
<evidence type="ECO:0000256" key="3">
    <source>
        <dbReference type="ARBA" id="ARBA00023125"/>
    </source>
</evidence>
<keyword evidence="2 6" id="KW-0805">Transcription regulation</keyword>
<sequence>MSGAIVGQSSHNVNLLEMNAPNQALGVQAASAVQVLPPFDQLTQKSIANQNSTGNNMSDLSSFTASATSVPANFTQDYLPVQLYTGIQYQTNPPPVPTYVHHGAPYYQIQTTVPKNENESGTAVSTLASPAPSTIGNGQGQQESLQNGPLQQQQKNVSPMTAPNIHTGTTVMLQHPHFPGTIPAMSPPAFNPLTSVTQPPQSGIPSTLYTATPQPATTIAQSQVVPQPRPTFVNAKQYHRILKRREARARTEEYYVKKRSANGEKKKGAKLQSGSNEHSPTGGTQAGNQRKPYLHESRHRHAMKRPRGPGGRFLTKNELVDYYKDHQEDDPDNIMNKRQNIATN</sequence>
<evidence type="ECO:0000256" key="2">
    <source>
        <dbReference type="ARBA" id="ARBA00023015"/>
    </source>
</evidence>
<organism evidence="8">
    <name type="scientific">Eucampia antarctica</name>
    <dbReference type="NCBI Taxonomy" id="49252"/>
    <lineage>
        <taxon>Eukaryota</taxon>
        <taxon>Sar</taxon>
        <taxon>Stramenopiles</taxon>
        <taxon>Ochrophyta</taxon>
        <taxon>Bacillariophyta</taxon>
        <taxon>Mediophyceae</taxon>
        <taxon>Biddulphiophycidae</taxon>
        <taxon>Hemiaulales</taxon>
        <taxon>Hemiaulaceae</taxon>
        <taxon>Eucampia</taxon>
    </lineage>
</organism>
<dbReference type="Pfam" id="PF02045">
    <property type="entry name" value="CBFB_NFYA"/>
    <property type="match status" value="1"/>
</dbReference>
<dbReference type="InterPro" id="IPR001289">
    <property type="entry name" value="NFYA"/>
</dbReference>
<protein>
    <recommendedName>
        <fullName evidence="6">Nuclear transcription factor Y subunit</fullName>
    </recommendedName>
</protein>
<dbReference type="PANTHER" id="PTHR12632">
    <property type="entry name" value="TRANSCRIPTION FACTOR NF-Y ALPHA-RELATED"/>
    <property type="match status" value="1"/>
</dbReference>
<evidence type="ECO:0000256" key="4">
    <source>
        <dbReference type="ARBA" id="ARBA00023163"/>
    </source>
</evidence>
<feature type="region of interest" description="Disordered" evidence="7">
    <location>
        <begin position="325"/>
        <end position="344"/>
    </location>
</feature>
<feature type="region of interest" description="Disordered" evidence="7">
    <location>
        <begin position="119"/>
        <end position="148"/>
    </location>
</feature>
<accession>A0A7S2S6M6</accession>
<dbReference type="GO" id="GO:0005634">
    <property type="term" value="C:nucleus"/>
    <property type="evidence" value="ECO:0007669"/>
    <property type="project" value="UniProtKB-SubCell"/>
</dbReference>